<evidence type="ECO:0000313" key="2">
    <source>
        <dbReference type="EMBL" id="ACZ90463.1"/>
    </source>
</evidence>
<organism evidence="2 3">
    <name type="scientific">Streptosporangium roseum (strain ATCC 12428 / DSM 43021 / JCM 3005 / KCTC 9067 / NCIMB 10171 / NRRL 2505 / NI 9100)</name>
    <dbReference type="NCBI Taxonomy" id="479432"/>
    <lineage>
        <taxon>Bacteria</taxon>
        <taxon>Bacillati</taxon>
        <taxon>Actinomycetota</taxon>
        <taxon>Actinomycetes</taxon>
        <taxon>Streptosporangiales</taxon>
        <taxon>Streptosporangiaceae</taxon>
        <taxon>Streptosporangium</taxon>
    </lineage>
</organism>
<gene>
    <name evidence="2" type="ordered locus">Sros_7797</name>
</gene>
<dbReference type="KEGG" id="sro:Sros_7797"/>
<accession>D2ASY6</accession>
<dbReference type="STRING" id="479432.Sros_7797"/>
<sequence>MHRGRRVTPVDSLPGVPLFRDCGGAVGSWFSTEIVAAGKLRLFCFFVSFIATFLFIRISVRLIRAQVRWWPGNVAPGGMHIHHVVFGLVFMCVGGISGLAVEDNTSASAGLLAALFGSGTSLVLDEFALVLHLDDVYWTQQGRLSVDAVFVAVALCGLALLGASPLELGDALNPGADGKVLSRTEIALIVGTNTLLSLISLAKGKIWTGLLGIYITPLALIGAVRLARPGSPWARRRYRPGSRRLRRAEWREKRIRDPIERVKIGFQNFVAGRPSAKP</sequence>
<feature type="transmembrane region" description="Helical" evidence="1">
    <location>
        <begin position="107"/>
        <end position="132"/>
    </location>
</feature>
<keyword evidence="1" id="KW-1133">Transmembrane helix</keyword>
<reference evidence="2 3" key="1">
    <citation type="journal article" date="2010" name="Stand. Genomic Sci.">
        <title>Complete genome sequence of Streptosporangium roseum type strain (NI 9100).</title>
        <authorList>
            <person name="Nolan M."/>
            <person name="Sikorski J."/>
            <person name="Jando M."/>
            <person name="Lucas S."/>
            <person name="Lapidus A."/>
            <person name="Glavina Del Rio T."/>
            <person name="Chen F."/>
            <person name="Tice H."/>
            <person name="Pitluck S."/>
            <person name="Cheng J.F."/>
            <person name="Chertkov O."/>
            <person name="Sims D."/>
            <person name="Meincke L."/>
            <person name="Brettin T."/>
            <person name="Han C."/>
            <person name="Detter J.C."/>
            <person name="Bruce D."/>
            <person name="Goodwin L."/>
            <person name="Land M."/>
            <person name="Hauser L."/>
            <person name="Chang Y.J."/>
            <person name="Jeffries C.D."/>
            <person name="Ivanova N."/>
            <person name="Mavromatis K."/>
            <person name="Mikhailova N."/>
            <person name="Chen A."/>
            <person name="Palaniappan K."/>
            <person name="Chain P."/>
            <person name="Rohde M."/>
            <person name="Goker M."/>
            <person name="Bristow J."/>
            <person name="Eisen J.A."/>
            <person name="Markowitz V."/>
            <person name="Hugenholtz P."/>
            <person name="Kyrpides N.C."/>
            <person name="Klenk H.P."/>
        </authorList>
    </citation>
    <scope>NUCLEOTIDE SEQUENCE [LARGE SCALE GENOMIC DNA]</scope>
    <source>
        <strain evidence="3">ATCC 12428 / DSM 43021 / JCM 3005 / NI 9100</strain>
    </source>
</reference>
<name>D2ASY6_STRRD</name>
<proteinExistence type="predicted"/>
<dbReference type="eggNOG" id="COG4325">
    <property type="taxonomic scope" value="Bacteria"/>
</dbReference>
<evidence type="ECO:0000256" key="1">
    <source>
        <dbReference type="SAM" id="Phobius"/>
    </source>
</evidence>
<feature type="transmembrane region" description="Helical" evidence="1">
    <location>
        <begin position="81"/>
        <end position="101"/>
    </location>
</feature>
<evidence type="ECO:0000313" key="3">
    <source>
        <dbReference type="Proteomes" id="UP000002029"/>
    </source>
</evidence>
<feature type="transmembrane region" description="Helical" evidence="1">
    <location>
        <begin position="206"/>
        <end position="227"/>
    </location>
</feature>
<keyword evidence="3" id="KW-1185">Reference proteome</keyword>
<dbReference type="EMBL" id="CP001814">
    <property type="protein sequence ID" value="ACZ90463.1"/>
    <property type="molecule type" value="Genomic_DNA"/>
</dbReference>
<dbReference type="AlphaFoldDB" id="D2ASY6"/>
<evidence type="ECO:0008006" key="4">
    <source>
        <dbReference type="Google" id="ProtNLM"/>
    </source>
</evidence>
<protein>
    <recommendedName>
        <fullName evidence="4">Integral membrane protein</fullName>
    </recommendedName>
</protein>
<keyword evidence="1" id="KW-0472">Membrane</keyword>
<keyword evidence="1" id="KW-0812">Transmembrane</keyword>
<feature type="transmembrane region" description="Helical" evidence="1">
    <location>
        <begin position="40"/>
        <end position="60"/>
    </location>
</feature>
<dbReference type="HOGENOM" id="CLU_067076_0_0_11"/>
<dbReference type="Proteomes" id="UP000002029">
    <property type="component" value="Chromosome"/>
</dbReference>
<feature type="transmembrane region" description="Helical" evidence="1">
    <location>
        <begin position="144"/>
        <end position="163"/>
    </location>
</feature>